<organism evidence="2 3">
    <name type="scientific">Lacunisphaera limnophila</name>
    <dbReference type="NCBI Taxonomy" id="1838286"/>
    <lineage>
        <taxon>Bacteria</taxon>
        <taxon>Pseudomonadati</taxon>
        <taxon>Verrucomicrobiota</taxon>
        <taxon>Opitutia</taxon>
        <taxon>Opitutales</taxon>
        <taxon>Opitutaceae</taxon>
        <taxon>Lacunisphaera</taxon>
    </lineage>
</organism>
<dbReference type="Proteomes" id="UP000095228">
    <property type="component" value="Chromosome"/>
</dbReference>
<keyword evidence="1" id="KW-0812">Transmembrane</keyword>
<keyword evidence="3" id="KW-1185">Reference proteome</keyword>
<dbReference type="RefSeq" id="WP_069960699.1">
    <property type="nucleotide sequence ID" value="NZ_CP016094.1"/>
</dbReference>
<dbReference type="KEGG" id="obg:Verru16b_00379"/>
<sequence length="371" mass="42317">MWVLIRFAFAAVVFVTRLLWRRQGVEQSSVFADTRQVLFTKSKTVGRGRNRHKELVKLYWGLECPTTLVFSLRTESGVDRFLKAMGLTMEVETGDEAFDRRVFVEGDHPTLQRLLEEDTGFRTAVSTLMARDAARIFSDGRHLWVESAKLEHAAREDLQTLHRIVGVLRRAEREAGPRRFDRFLWTAIGVEALVWSVALYGVPGLVEVLHREIALGHGRMYFDPWALVEPGLRVAVGAFVALLGVVVGLLRGSSRGRRVMAECGLVLLIGLPLSGIQVVDDYNRSRDAAPVAVHEYRVTAKEERTHRRRRGGRSTTYVLHLEPMTPGAPAFTYAYPVRFEQYQKARVGGREFFRVRTGRMHLPWIEHPDRR</sequence>
<dbReference type="OrthoDB" id="5781498at2"/>
<dbReference type="STRING" id="1838286.Verru16b_00379"/>
<keyword evidence="1" id="KW-0472">Membrane</keyword>
<proteinExistence type="predicted"/>
<evidence type="ECO:0000313" key="3">
    <source>
        <dbReference type="Proteomes" id="UP000095228"/>
    </source>
</evidence>
<evidence type="ECO:0000313" key="2">
    <source>
        <dbReference type="EMBL" id="AOS43336.1"/>
    </source>
</evidence>
<name>A0A1D8AR16_9BACT</name>
<gene>
    <name evidence="2" type="ORF">Verru16b_00379</name>
</gene>
<feature type="transmembrane region" description="Helical" evidence="1">
    <location>
        <begin position="183"/>
        <end position="202"/>
    </location>
</feature>
<feature type="transmembrane region" description="Helical" evidence="1">
    <location>
        <begin position="230"/>
        <end position="250"/>
    </location>
</feature>
<dbReference type="EMBL" id="CP016094">
    <property type="protein sequence ID" value="AOS43336.1"/>
    <property type="molecule type" value="Genomic_DNA"/>
</dbReference>
<reference evidence="2 3" key="1">
    <citation type="submission" date="2016-06" db="EMBL/GenBank/DDBJ databases">
        <title>Three novel species with peptidoglycan cell walls form the new genus Lacunisphaera gen. nov. in the family Opitutaceae of the verrucomicrobial subdivision 4.</title>
        <authorList>
            <person name="Rast P."/>
            <person name="Gloeckner I."/>
            <person name="Jogler M."/>
            <person name="Boedeker C."/>
            <person name="Jeske O."/>
            <person name="Wiegand S."/>
            <person name="Reinhardt R."/>
            <person name="Schumann P."/>
            <person name="Rohde M."/>
            <person name="Spring S."/>
            <person name="Gloeckner F.O."/>
            <person name="Jogler C."/>
        </authorList>
    </citation>
    <scope>NUCLEOTIDE SEQUENCE [LARGE SCALE GENOMIC DNA]</scope>
    <source>
        <strain evidence="2 3">IG16b</strain>
    </source>
</reference>
<evidence type="ECO:0000256" key="1">
    <source>
        <dbReference type="SAM" id="Phobius"/>
    </source>
</evidence>
<keyword evidence="1" id="KW-1133">Transmembrane helix</keyword>
<dbReference type="AlphaFoldDB" id="A0A1D8AR16"/>
<protein>
    <submittedName>
        <fullName evidence="2">Uncharacterized protein</fullName>
    </submittedName>
</protein>
<accession>A0A1D8AR16</accession>